<evidence type="ECO:0000313" key="2">
    <source>
        <dbReference type="EMBL" id="QJW85287.1"/>
    </source>
</evidence>
<protein>
    <submittedName>
        <fullName evidence="2">Uncharacterized protein</fullName>
    </submittedName>
</protein>
<keyword evidence="3" id="KW-1185">Reference proteome</keyword>
<proteinExistence type="predicted"/>
<evidence type="ECO:0000256" key="1">
    <source>
        <dbReference type="SAM" id="MobiDB-lite"/>
    </source>
</evidence>
<reference evidence="2 3" key="1">
    <citation type="submission" date="2020-05" db="EMBL/GenBank/DDBJ databases">
        <title>Ramlibacter rhizophilus sp. nov., isolated from rhizosphere soil of national flower Mugunghwa from South Korea.</title>
        <authorList>
            <person name="Zheng-Fei Y."/>
            <person name="Huan T."/>
        </authorList>
    </citation>
    <scope>NUCLEOTIDE SEQUENCE [LARGE SCALE GENOMIC DNA]</scope>
    <source>
        <strain evidence="2 3">H242</strain>
    </source>
</reference>
<feature type="compositionally biased region" description="Low complexity" evidence="1">
    <location>
        <begin position="30"/>
        <end position="49"/>
    </location>
</feature>
<feature type="region of interest" description="Disordered" evidence="1">
    <location>
        <begin position="30"/>
        <end position="65"/>
    </location>
</feature>
<organism evidence="2 3">
    <name type="scientific">Ramlibacter terrae</name>
    <dbReference type="NCBI Taxonomy" id="2732511"/>
    <lineage>
        <taxon>Bacteria</taxon>
        <taxon>Pseudomonadati</taxon>
        <taxon>Pseudomonadota</taxon>
        <taxon>Betaproteobacteria</taxon>
        <taxon>Burkholderiales</taxon>
        <taxon>Comamonadaceae</taxon>
        <taxon>Ramlibacter</taxon>
    </lineage>
</organism>
<dbReference type="Proteomes" id="UP000500826">
    <property type="component" value="Chromosome"/>
</dbReference>
<name>A0ABX6P599_9BURK</name>
<gene>
    <name evidence="2" type="ORF">HK414_23525</name>
</gene>
<sequence length="65" mass="6785">MEEDPDAAAGSTRDPLLNAALFHIDNGSCPAAGARSAQSSAAPQLAPSRTPSRPARSGRLLWDQR</sequence>
<evidence type="ECO:0000313" key="3">
    <source>
        <dbReference type="Proteomes" id="UP000500826"/>
    </source>
</evidence>
<accession>A0ABX6P599</accession>
<dbReference type="EMBL" id="CP053418">
    <property type="protein sequence ID" value="QJW85287.1"/>
    <property type="molecule type" value="Genomic_DNA"/>
</dbReference>